<dbReference type="CDD" id="cd17282">
    <property type="entry name" value="RMtype1_S_Eco16444ORF1681_TRD1-CR1_like"/>
    <property type="match status" value="1"/>
</dbReference>
<keyword evidence="7" id="KW-0378">Hydrolase</keyword>
<dbReference type="PANTHER" id="PTHR43140:SF1">
    <property type="entry name" value="TYPE I RESTRICTION ENZYME ECOKI SPECIFICITY SUBUNIT"/>
    <property type="match status" value="1"/>
</dbReference>
<evidence type="ECO:0000256" key="3">
    <source>
        <dbReference type="ARBA" id="ARBA00023125"/>
    </source>
</evidence>
<evidence type="ECO:0000256" key="1">
    <source>
        <dbReference type="ARBA" id="ARBA00010923"/>
    </source>
</evidence>
<dbReference type="Proteomes" id="UP001387447">
    <property type="component" value="Unassembled WGS sequence"/>
</dbReference>
<dbReference type="EMBL" id="JBBWYZ010000012">
    <property type="protein sequence ID" value="MEK9513035.1"/>
    <property type="molecule type" value="Genomic_DNA"/>
</dbReference>
<comment type="similarity">
    <text evidence="1">Belongs to the type-I restriction system S methylase family.</text>
</comment>
<feature type="compositionally biased region" description="Basic residues" evidence="5">
    <location>
        <begin position="431"/>
        <end position="445"/>
    </location>
</feature>
<reference evidence="7 8" key="1">
    <citation type="journal article" date="2024" name="Front. Microbiol.">
        <title>Transcriptomic insights into the dominance of two phototrophs throughout the water column of a tropical hypersaline-alkaline crater lake (Dziani Dzaha, Mayotte).</title>
        <authorList>
            <person name="Duperron S."/>
            <person name="Halary S."/>
            <person name="Bouly J.-P."/>
            <person name="Roussel T."/>
            <person name="Hugoni M."/>
            <person name="Bruto M."/>
            <person name="Oger P."/>
            <person name="Duval C."/>
            <person name="Woo A."/>
            <person name="Jezequiel D."/>
            <person name="Ader M."/>
            <person name="Leboulanger C."/>
            <person name="Agogue H."/>
            <person name="Grossi V."/>
            <person name="Trousselier M."/>
            <person name="Bernard C."/>
        </authorList>
    </citation>
    <scope>NUCLEOTIDE SEQUENCE [LARGE SCALE GENOMIC DNA]</scope>
    <source>
        <strain evidence="7 8">PMC 851.14</strain>
    </source>
</reference>
<accession>A0ABU9EM60</accession>
<dbReference type="SUPFAM" id="SSF116734">
    <property type="entry name" value="DNA methylase specificity domain"/>
    <property type="match status" value="2"/>
</dbReference>
<gene>
    <name evidence="7" type="ORF">AAEJ74_15520</name>
</gene>
<comment type="subunit">
    <text evidence="4">The methyltransferase is composed of M and S polypeptides.</text>
</comment>
<dbReference type="RefSeq" id="WP_315662737.1">
    <property type="nucleotide sequence ID" value="NZ_JBBWYZ010000012.1"/>
</dbReference>
<organism evidence="7 8">
    <name type="scientific">Limnospira fusiformis PMC 851.14</name>
    <dbReference type="NCBI Taxonomy" id="2219512"/>
    <lineage>
        <taxon>Bacteria</taxon>
        <taxon>Bacillati</taxon>
        <taxon>Cyanobacteriota</taxon>
        <taxon>Cyanophyceae</taxon>
        <taxon>Oscillatoriophycideae</taxon>
        <taxon>Oscillatoriales</taxon>
        <taxon>Sirenicapillariaceae</taxon>
        <taxon>Limnospira</taxon>
    </lineage>
</organism>
<dbReference type="EC" id="3.1.21.-" evidence="7"/>
<dbReference type="InterPro" id="IPR000055">
    <property type="entry name" value="Restrct_endonuc_typeI_TRD"/>
</dbReference>
<evidence type="ECO:0000256" key="2">
    <source>
        <dbReference type="ARBA" id="ARBA00022747"/>
    </source>
</evidence>
<comment type="caution">
    <text evidence="7">The sequence shown here is derived from an EMBL/GenBank/DDBJ whole genome shotgun (WGS) entry which is preliminary data.</text>
</comment>
<evidence type="ECO:0000313" key="8">
    <source>
        <dbReference type="Proteomes" id="UP001387447"/>
    </source>
</evidence>
<protein>
    <submittedName>
        <fullName evidence="7">Restriction endonuclease subunit S</fullName>
        <ecNumber evidence="7">3.1.21.-</ecNumber>
    </submittedName>
</protein>
<feature type="region of interest" description="Disordered" evidence="5">
    <location>
        <begin position="425"/>
        <end position="445"/>
    </location>
</feature>
<dbReference type="Gene3D" id="3.90.220.20">
    <property type="entry name" value="DNA methylase specificity domains"/>
    <property type="match status" value="2"/>
</dbReference>
<evidence type="ECO:0000256" key="4">
    <source>
        <dbReference type="ARBA" id="ARBA00038652"/>
    </source>
</evidence>
<evidence type="ECO:0000313" key="7">
    <source>
        <dbReference type="EMBL" id="MEK9513035.1"/>
    </source>
</evidence>
<name>A0ABU9EM60_LIMFS</name>
<dbReference type="InterPro" id="IPR051212">
    <property type="entry name" value="Type-I_RE_S_subunit"/>
</dbReference>
<dbReference type="Pfam" id="PF01420">
    <property type="entry name" value="Methylase_S"/>
    <property type="match status" value="2"/>
</dbReference>
<dbReference type="PANTHER" id="PTHR43140">
    <property type="entry name" value="TYPE-1 RESTRICTION ENZYME ECOKI SPECIFICITY PROTEIN"/>
    <property type="match status" value="1"/>
</dbReference>
<keyword evidence="7" id="KW-0540">Nuclease</keyword>
<dbReference type="InterPro" id="IPR044946">
    <property type="entry name" value="Restrct_endonuc_typeI_TRD_sf"/>
</dbReference>
<keyword evidence="2" id="KW-0680">Restriction system</keyword>
<keyword evidence="7" id="KW-0255">Endonuclease</keyword>
<feature type="domain" description="Type I restriction modification DNA specificity" evidence="6">
    <location>
        <begin position="5"/>
        <end position="169"/>
    </location>
</feature>
<feature type="domain" description="Type I restriction modification DNA specificity" evidence="6">
    <location>
        <begin position="213"/>
        <end position="386"/>
    </location>
</feature>
<keyword evidence="8" id="KW-1185">Reference proteome</keyword>
<sequence>MSELPKGWSTVSIADIGEVVTGNTPPTKQREIFYGGNIPFVKPPDLDAGEFLDSANETLSDEGSLKSRLLPANSILVNCIGNIGKVAFSRVACCTNQQINSIVPNTRLVEPKFVYWFIRSPIFQDRLQSNSSATTVSIINKGRFSALEIPLAPLNEQRRIVAKLDRLFARSRCAREELGRVSGLVQRYKQAVLAAAFRGDLTADWRKENKTANWQEGKLSEIGYLGRGKSKHRPRNHPKLYGGDYPFIQTGDIAQSDGIIKTHSKTYSDFGLSQSKLWNAGTVCITIAANIANTAILSYPACFPDSVVGFVCDKEKCLPQFIKWSIDLMRADLESFAPATAQKNINLSILSNIKLNLPSLEEQKEIVKRVEKLFKVIDIIEQEHQKASKLLDRLEKATLSKAFRGELVPQDPNDEPAAVLLERIQAQRQTQPKRKAKSTRKPKAN</sequence>
<keyword evidence="3" id="KW-0238">DNA-binding</keyword>
<dbReference type="GO" id="GO:0004519">
    <property type="term" value="F:endonuclease activity"/>
    <property type="evidence" value="ECO:0007669"/>
    <property type="project" value="UniProtKB-KW"/>
</dbReference>
<evidence type="ECO:0000259" key="6">
    <source>
        <dbReference type="Pfam" id="PF01420"/>
    </source>
</evidence>
<dbReference type="CDD" id="cd17293">
    <property type="entry name" value="RMtype1_S_Ppo21ORF8840P_TRD1-CR1_like"/>
    <property type="match status" value="1"/>
</dbReference>
<dbReference type="GO" id="GO:0016787">
    <property type="term" value="F:hydrolase activity"/>
    <property type="evidence" value="ECO:0007669"/>
    <property type="project" value="UniProtKB-KW"/>
</dbReference>
<evidence type="ECO:0000256" key="5">
    <source>
        <dbReference type="SAM" id="MobiDB-lite"/>
    </source>
</evidence>
<proteinExistence type="inferred from homology"/>